<dbReference type="NCBIfam" id="TIGR01727">
    <property type="entry name" value="oligo_HPY"/>
    <property type="match status" value="1"/>
</dbReference>
<dbReference type="SMART" id="SM00382">
    <property type="entry name" value="AAA"/>
    <property type="match status" value="1"/>
</dbReference>
<dbReference type="InterPro" id="IPR027417">
    <property type="entry name" value="P-loop_NTPase"/>
</dbReference>
<evidence type="ECO:0000313" key="8">
    <source>
        <dbReference type="EMBL" id="VAW12509.1"/>
    </source>
</evidence>
<dbReference type="InterPro" id="IPR013563">
    <property type="entry name" value="Oligopep_ABC_C"/>
</dbReference>
<evidence type="ECO:0000256" key="5">
    <source>
        <dbReference type="ARBA" id="ARBA00022840"/>
    </source>
</evidence>
<dbReference type="PANTHER" id="PTHR43297">
    <property type="entry name" value="OLIGOPEPTIDE TRANSPORT ATP-BINDING PROTEIN APPD"/>
    <property type="match status" value="1"/>
</dbReference>
<dbReference type="EMBL" id="UOEM01000046">
    <property type="protein sequence ID" value="VAW12509.1"/>
    <property type="molecule type" value="Genomic_DNA"/>
</dbReference>
<keyword evidence="6" id="KW-0472">Membrane</keyword>
<dbReference type="InterPro" id="IPR050388">
    <property type="entry name" value="ABC_Ni/Peptide_Import"/>
</dbReference>
<dbReference type="Pfam" id="PF08352">
    <property type="entry name" value="oligo_HPY"/>
    <property type="match status" value="1"/>
</dbReference>
<dbReference type="FunFam" id="3.40.50.300:FF:000016">
    <property type="entry name" value="Oligopeptide ABC transporter ATP-binding component"/>
    <property type="match status" value="1"/>
</dbReference>
<keyword evidence="3" id="KW-1003">Cell membrane</keyword>
<evidence type="ECO:0000256" key="3">
    <source>
        <dbReference type="ARBA" id="ARBA00022475"/>
    </source>
</evidence>
<feature type="domain" description="ABC transporter" evidence="7">
    <location>
        <begin position="4"/>
        <end position="253"/>
    </location>
</feature>
<dbReference type="InterPro" id="IPR003439">
    <property type="entry name" value="ABC_transporter-like_ATP-bd"/>
</dbReference>
<evidence type="ECO:0000256" key="4">
    <source>
        <dbReference type="ARBA" id="ARBA00022741"/>
    </source>
</evidence>
<proteinExistence type="predicted"/>
<dbReference type="PROSITE" id="PS50893">
    <property type="entry name" value="ABC_TRANSPORTER_2"/>
    <property type="match status" value="1"/>
</dbReference>
<accession>A0A3B0TK18</accession>
<dbReference type="GO" id="GO:0016887">
    <property type="term" value="F:ATP hydrolysis activity"/>
    <property type="evidence" value="ECO:0007669"/>
    <property type="project" value="InterPro"/>
</dbReference>
<dbReference type="GO" id="GO:0005886">
    <property type="term" value="C:plasma membrane"/>
    <property type="evidence" value="ECO:0007669"/>
    <property type="project" value="UniProtKB-SubCell"/>
</dbReference>
<keyword evidence="2" id="KW-0813">Transport</keyword>
<dbReference type="AlphaFoldDB" id="A0A3B0TK18"/>
<dbReference type="Gene3D" id="3.40.50.300">
    <property type="entry name" value="P-loop containing nucleotide triphosphate hydrolases"/>
    <property type="match status" value="1"/>
</dbReference>
<dbReference type="GO" id="GO:0015833">
    <property type="term" value="P:peptide transport"/>
    <property type="evidence" value="ECO:0007669"/>
    <property type="project" value="InterPro"/>
</dbReference>
<keyword evidence="4" id="KW-0547">Nucleotide-binding</keyword>
<sequence length="328" mass="34525">MALLDISNLCVAFETSTGLIRVLDEVSYSVGRGQAVGLVGESGCGKSMTALAIMGLLPKAARISGAIHFDGQDLLALDDTAMSDLRGRRLAMVFQEPMTALNPVRTIGHQIAEGLRWHFGLRTREARRRTAELLTRVGLPAGRSGMGVYPHELSGGQRQRVVIAMALASGPDILIADEPTTALDVTTQAQILDLLVEIAATENMALVLITHDLGVIAQMTDRMAVMYAGRIVEDGPTALVFSQMAHPYTRGLFAALPTADLVSAGPGGGGRLKAIPGEVPSLGEVLRFGCAFAPRCAGADARCRSSQPPRIVVGPDHGAACLRPQKGA</sequence>
<organism evidence="8">
    <name type="scientific">hydrothermal vent metagenome</name>
    <dbReference type="NCBI Taxonomy" id="652676"/>
    <lineage>
        <taxon>unclassified sequences</taxon>
        <taxon>metagenomes</taxon>
        <taxon>ecological metagenomes</taxon>
    </lineage>
</organism>
<dbReference type="Pfam" id="PF00005">
    <property type="entry name" value="ABC_tran"/>
    <property type="match status" value="1"/>
</dbReference>
<reference evidence="8" key="1">
    <citation type="submission" date="2018-06" db="EMBL/GenBank/DDBJ databases">
        <authorList>
            <person name="Zhirakovskaya E."/>
        </authorList>
    </citation>
    <scope>NUCLEOTIDE SEQUENCE</scope>
</reference>
<protein>
    <submittedName>
        <fullName evidence="8">Oligopeptide transport ATP-binding protein OppD (TC 3.A.1.5.1)</fullName>
    </submittedName>
</protein>
<evidence type="ECO:0000256" key="1">
    <source>
        <dbReference type="ARBA" id="ARBA00004202"/>
    </source>
</evidence>
<gene>
    <name evidence="8" type="ORF">MNBD_ALPHA09-25</name>
</gene>
<keyword evidence="5 8" id="KW-0067">ATP-binding</keyword>
<evidence type="ECO:0000256" key="6">
    <source>
        <dbReference type="ARBA" id="ARBA00023136"/>
    </source>
</evidence>
<evidence type="ECO:0000256" key="2">
    <source>
        <dbReference type="ARBA" id="ARBA00022448"/>
    </source>
</evidence>
<dbReference type="InterPro" id="IPR003593">
    <property type="entry name" value="AAA+_ATPase"/>
</dbReference>
<dbReference type="PROSITE" id="PS00211">
    <property type="entry name" value="ABC_TRANSPORTER_1"/>
    <property type="match status" value="1"/>
</dbReference>
<dbReference type="InterPro" id="IPR017871">
    <property type="entry name" value="ABC_transporter-like_CS"/>
</dbReference>
<dbReference type="SUPFAM" id="SSF52540">
    <property type="entry name" value="P-loop containing nucleoside triphosphate hydrolases"/>
    <property type="match status" value="1"/>
</dbReference>
<dbReference type="PANTHER" id="PTHR43297:SF2">
    <property type="entry name" value="DIPEPTIDE TRANSPORT ATP-BINDING PROTEIN DPPD"/>
    <property type="match status" value="1"/>
</dbReference>
<comment type="subcellular location">
    <subcellularLocation>
        <location evidence="1">Cell membrane</location>
        <topology evidence="1">Peripheral membrane protein</topology>
    </subcellularLocation>
</comment>
<dbReference type="GO" id="GO:0005524">
    <property type="term" value="F:ATP binding"/>
    <property type="evidence" value="ECO:0007669"/>
    <property type="project" value="UniProtKB-KW"/>
</dbReference>
<dbReference type="CDD" id="cd03257">
    <property type="entry name" value="ABC_NikE_OppD_transporters"/>
    <property type="match status" value="1"/>
</dbReference>
<name>A0A3B0TK18_9ZZZZ</name>
<evidence type="ECO:0000259" key="7">
    <source>
        <dbReference type="PROSITE" id="PS50893"/>
    </source>
</evidence>